<feature type="domain" description="MSP" evidence="4">
    <location>
        <begin position="283"/>
        <end position="401"/>
    </location>
</feature>
<accession>A0ABN7B8N5</accession>
<dbReference type="InterPro" id="IPR036865">
    <property type="entry name" value="CRAL-TRIO_dom_sf"/>
</dbReference>
<evidence type="ECO:0000256" key="1">
    <source>
        <dbReference type="SAM" id="MobiDB-lite"/>
    </source>
</evidence>
<keyword evidence="2" id="KW-1133">Transmembrane helix</keyword>
<dbReference type="InterPro" id="IPR036273">
    <property type="entry name" value="CRAL/TRIO_N_dom_sf"/>
</dbReference>
<keyword evidence="6" id="KW-1185">Reference proteome</keyword>
<dbReference type="Gene3D" id="2.60.40.10">
    <property type="entry name" value="Immunoglobulins"/>
    <property type="match status" value="1"/>
</dbReference>
<dbReference type="SUPFAM" id="SSF52087">
    <property type="entry name" value="CRAL/TRIO domain"/>
    <property type="match status" value="1"/>
</dbReference>
<keyword evidence="2" id="KW-0472">Membrane</keyword>
<reference evidence="5 6" key="1">
    <citation type="submission" date="2023-09" db="EMBL/GenBank/DDBJ databases">
        <title>Nesidiocoris tenuis whole genome shotgun sequence.</title>
        <authorList>
            <person name="Shibata T."/>
            <person name="Shimoda M."/>
            <person name="Kobayashi T."/>
            <person name="Uehara T."/>
        </authorList>
    </citation>
    <scope>NUCLEOTIDE SEQUENCE [LARGE SCALE GENOMIC DNA]</scope>
    <source>
        <strain evidence="5 6">Japan</strain>
    </source>
</reference>
<dbReference type="InterPro" id="IPR001251">
    <property type="entry name" value="CRAL-TRIO_dom"/>
</dbReference>
<dbReference type="Proteomes" id="UP001307889">
    <property type="component" value="Chromosome 11"/>
</dbReference>
<protein>
    <submittedName>
        <fullName evidence="5">SEC14</fullName>
    </submittedName>
</protein>
<feature type="transmembrane region" description="Helical" evidence="2">
    <location>
        <begin position="170"/>
        <end position="187"/>
    </location>
</feature>
<dbReference type="PROSITE" id="PS50191">
    <property type="entry name" value="CRAL_TRIO"/>
    <property type="match status" value="1"/>
</dbReference>
<feature type="transmembrane region" description="Helical" evidence="2">
    <location>
        <begin position="455"/>
        <end position="474"/>
    </location>
</feature>
<evidence type="ECO:0000259" key="3">
    <source>
        <dbReference type="PROSITE" id="PS50191"/>
    </source>
</evidence>
<feature type="region of interest" description="Disordered" evidence="1">
    <location>
        <begin position="403"/>
        <end position="422"/>
    </location>
</feature>
<dbReference type="InterPro" id="IPR000535">
    <property type="entry name" value="MSP_dom"/>
</dbReference>
<proteinExistence type="predicted"/>
<evidence type="ECO:0000313" key="5">
    <source>
        <dbReference type="EMBL" id="BET00205.1"/>
    </source>
</evidence>
<dbReference type="Pfam" id="PF00635">
    <property type="entry name" value="Motile_Sperm"/>
    <property type="match status" value="1"/>
</dbReference>
<name>A0ABN7B8N5_9HEMI</name>
<dbReference type="InterPro" id="IPR053012">
    <property type="entry name" value="ER-organelle_contact"/>
</dbReference>
<dbReference type="Pfam" id="PF00650">
    <property type="entry name" value="CRAL_TRIO"/>
    <property type="match status" value="1"/>
</dbReference>
<dbReference type="Gene3D" id="3.40.525.10">
    <property type="entry name" value="CRAL-TRIO lipid binding domain"/>
    <property type="match status" value="1"/>
</dbReference>
<evidence type="ECO:0000313" key="6">
    <source>
        <dbReference type="Proteomes" id="UP001307889"/>
    </source>
</evidence>
<dbReference type="CDD" id="cd00170">
    <property type="entry name" value="SEC14"/>
    <property type="match status" value="1"/>
</dbReference>
<keyword evidence="2" id="KW-0812">Transmembrane</keyword>
<dbReference type="SUPFAM" id="SSF49354">
    <property type="entry name" value="PapD-like"/>
    <property type="match status" value="1"/>
</dbReference>
<dbReference type="InterPro" id="IPR013783">
    <property type="entry name" value="Ig-like_fold"/>
</dbReference>
<feature type="compositionally biased region" description="Polar residues" evidence="1">
    <location>
        <begin position="403"/>
        <end position="412"/>
    </location>
</feature>
<sequence length="494" mass="56259">MEPSQEEIQKLRNRFIEEVQVQGLDFHPRDVARANSDDAWLKRFLVHNDMEVEDALTMMKETCKWRKTHQVNDLSVNNLNFEYLAAGSMFIHNKDKDMKPLFIFKCCKHVKGQKDFEELKKCVIYWFERAERMSDQITIFFDMMNTTLTNMDMEYTKYLINLCKMYYPNFLNYILIFEMPWVLNAAFKIIKSWLPAKAVQKIKFVNRGTLKEYVEPSQALKAWGGTDEYQFVFTPEPSPAEWVKDENKKKVHFANHQMVEVLEMSSNDDSSRDDASFGGGNSKVRLNPNYAITFVQEGIEVSGSFTITNTSDGPITFKVKTTSPEKFRVRPYNGALAVGKSASINVLLLSGYTAACIVQDKFLVMTLPLDTDNPSPGQINDAWKNNDKHDVEEHRLKCNIGSNVSQQSTQPNGAIGSATPPSDMEQKISQLLVSMNHVSDICSQVEADLKSWRKLVLIFMIVFVSFAITILYALSNVPTGSESCLPDVAGRSDL</sequence>
<evidence type="ECO:0000256" key="2">
    <source>
        <dbReference type="SAM" id="Phobius"/>
    </source>
</evidence>
<gene>
    <name evidence="5" type="ORF">NTJ_13021</name>
</gene>
<dbReference type="InterPro" id="IPR008962">
    <property type="entry name" value="PapD-like_sf"/>
</dbReference>
<evidence type="ECO:0000259" key="4">
    <source>
        <dbReference type="PROSITE" id="PS50202"/>
    </source>
</evidence>
<dbReference type="PANTHER" id="PTHR46384">
    <property type="entry name" value="MOTILE SPERM DOMAIN-CONTAINING PROTEIN 2"/>
    <property type="match status" value="1"/>
</dbReference>
<feature type="domain" description="CRAL-TRIO" evidence="3">
    <location>
        <begin position="77"/>
        <end position="231"/>
    </location>
</feature>
<dbReference type="SUPFAM" id="SSF46938">
    <property type="entry name" value="CRAL/TRIO N-terminal domain"/>
    <property type="match status" value="1"/>
</dbReference>
<dbReference type="PANTHER" id="PTHR46384:SF1">
    <property type="entry name" value="MOTILE SPERM DOMAIN-CONTAINING PROTEIN 2"/>
    <property type="match status" value="1"/>
</dbReference>
<dbReference type="EMBL" id="AP028919">
    <property type="protein sequence ID" value="BET00205.1"/>
    <property type="molecule type" value="Genomic_DNA"/>
</dbReference>
<dbReference type="PROSITE" id="PS50202">
    <property type="entry name" value="MSP"/>
    <property type="match status" value="1"/>
</dbReference>
<organism evidence="5 6">
    <name type="scientific">Nesidiocoris tenuis</name>
    <dbReference type="NCBI Taxonomy" id="355587"/>
    <lineage>
        <taxon>Eukaryota</taxon>
        <taxon>Metazoa</taxon>
        <taxon>Ecdysozoa</taxon>
        <taxon>Arthropoda</taxon>
        <taxon>Hexapoda</taxon>
        <taxon>Insecta</taxon>
        <taxon>Pterygota</taxon>
        <taxon>Neoptera</taxon>
        <taxon>Paraneoptera</taxon>
        <taxon>Hemiptera</taxon>
        <taxon>Heteroptera</taxon>
        <taxon>Panheteroptera</taxon>
        <taxon>Cimicomorpha</taxon>
        <taxon>Miridae</taxon>
        <taxon>Dicyphina</taxon>
        <taxon>Nesidiocoris</taxon>
    </lineage>
</organism>
<dbReference type="SMART" id="SM00516">
    <property type="entry name" value="SEC14"/>
    <property type="match status" value="1"/>
</dbReference>